<feature type="region of interest" description="Disordered" evidence="1">
    <location>
        <begin position="348"/>
        <end position="374"/>
    </location>
</feature>
<organism evidence="2 3">
    <name type="scientific">Mycena metata</name>
    <dbReference type="NCBI Taxonomy" id="1033252"/>
    <lineage>
        <taxon>Eukaryota</taxon>
        <taxon>Fungi</taxon>
        <taxon>Dikarya</taxon>
        <taxon>Basidiomycota</taxon>
        <taxon>Agaricomycotina</taxon>
        <taxon>Agaricomycetes</taxon>
        <taxon>Agaricomycetidae</taxon>
        <taxon>Agaricales</taxon>
        <taxon>Marasmiineae</taxon>
        <taxon>Mycenaceae</taxon>
        <taxon>Mycena</taxon>
    </lineage>
</organism>
<accession>A0AAD7N427</accession>
<evidence type="ECO:0000313" key="3">
    <source>
        <dbReference type="Proteomes" id="UP001215598"/>
    </source>
</evidence>
<feature type="region of interest" description="Disordered" evidence="1">
    <location>
        <begin position="242"/>
        <end position="261"/>
    </location>
</feature>
<dbReference type="AlphaFoldDB" id="A0AAD7N427"/>
<dbReference type="SUPFAM" id="SSF52047">
    <property type="entry name" value="RNI-like"/>
    <property type="match status" value="1"/>
</dbReference>
<proteinExistence type="predicted"/>
<evidence type="ECO:0000313" key="2">
    <source>
        <dbReference type="EMBL" id="KAJ7744660.1"/>
    </source>
</evidence>
<comment type="caution">
    <text evidence="2">The sequence shown here is derived from an EMBL/GenBank/DDBJ whole genome shotgun (WGS) entry which is preliminary data.</text>
</comment>
<name>A0AAD7N427_9AGAR</name>
<evidence type="ECO:0000256" key="1">
    <source>
        <dbReference type="SAM" id="MobiDB-lite"/>
    </source>
</evidence>
<reference evidence="2" key="1">
    <citation type="submission" date="2023-03" db="EMBL/GenBank/DDBJ databases">
        <title>Massive genome expansion in bonnet fungi (Mycena s.s.) driven by repeated elements and novel gene families across ecological guilds.</title>
        <authorList>
            <consortium name="Lawrence Berkeley National Laboratory"/>
            <person name="Harder C.B."/>
            <person name="Miyauchi S."/>
            <person name="Viragh M."/>
            <person name="Kuo A."/>
            <person name="Thoen E."/>
            <person name="Andreopoulos B."/>
            <person name="Lu D."/>
            <person name="Skrede I."/>
            <person name="Drula E."/>
            <person name="Henrissat B."/>
            <person name="Morin E."/>
            <person name="Kohler A."/>
            <person name="Barry K."/>
            <person name="LaButti K."/>
            <person name="Morin E."/>
            <person name="Salamov A."/>
            <person name="Lipzen A."/>
            <person name="Mereny Z."/>
            <person name="Hegedus B."/>
            <person name="Baldrian P."/>
            <person name="Stursova M."/>
            <person name="Weitz H."/>
            <person name="Taylor A."/>
            <person name="Grigoriev I.V."/>
            <person name="Nagy L.G."/>
            <person name="Martin F."/>
            <person name="Kauserud H."/>
        </authorList>
    </citation>
    <scope>NUCLEOTIDE SEQUENCE</scope>
    <source>
        <strain evidence="2">CBHHK182m</strain>
    </source>
</reference>
<sequence>MPLSTTSLSGSSLPLEKYYPVLTLPTEITSGIFTHFLPLYPSFPPLTGLESPNLLTHICHDWREIALNTPRLWRAIPIFGRHAERGHLELIRLWLQRSQPMPLSLRIWSPYWPLADSAITAIIPHRHRYAYLYLRFPHASAVAAIDGPMPLLQHLDLHCRVQIEWFFRAALTLPWAQLTSLKAIQWMRPTDPEPILMSCPNLLHLDLSEVGNYWHPRDNITLARLESLKIYVAILGAAPLGSPPSHPTRAPPFSGRSRRNRPRDRWLDGFCGERSLFPTGSALHHRACISAEFGGHVSHSVSLGIRYLQLGLTLDYPKALPRPPTGPTIIEDDVQSFAMPSVLAKPPRYHHAPLRDGVPIPVPDSTLRPQHGLV</sequence>
<keyword evidence="3" id="KW-1185">Reference proteome</keyword>
<protein>
    <recommendedName>
        <fullName evidence="4">F-box domain-containing protein</fullName>
    </recommendedName>
</protein>
<evidence type="ECO:0008006" key="4">
    <source>
        <dbReference type="Google" id="ProtNLM"/>
    </source>
</evidence>
<dbReference type="Proteomes" id="UP001215598">
    <property type="component" value="Unassembled WGS sequence"/>
</dbReference>
<dbReference type="EMBL" id="JARKIB010000086">
    <property type="protein sequence ID" value="KAJ7744660.1"/>
    <property type="molecule type" value="Genomic_DNA"/>
</dbReference>
<gene>
    <name evidence="2" type="ORF">B0H16DRAFT_1857475</name>
</gene>